<feature type="compositionally biased region" description="Low complexity" evidence="1">
    <location>
        <begin position="149"/>
        <end position="171"/>
    </location>
</feature>
<gene>
    <name evidence="4" type="ORF">SAMN05421672_12224</name>
</gene>
<feature type="signal peptide" evidence="2">
    <location>
        <begin position="1"/>
        <end position="24"/>
    </location>
</feature>
<feature type="region of interest" description="Disordered" evidence="1">
    <location>
        <begin position="381"/>
        <end position="427"/>
    </location>
</feature>
<dbReference type="CDD" id="cd00118">
    <property type="entry name" value="LysM"/>
    <property type="match status" value="1"/>
</dbReference>
<keyword evidence="2" id="KW-0732">Signal</keyword>
<feature type="compositionally biased region" description="Low complexity" evidence="1">
    <location>
        <begin position="384"/>
        <end position="418"/>
    </location>
</feature>
<dbReference type="InterPro" id="IPR018392">
    <property type="entry name" value="LysM"/>
</dbReference>
<feature type="chain" id="PRO_5010169708" evidence="2">
    <location>
        <begin position="25"/>
        <end position="914"/>
    </location>
</feature>
<dbReference type="InterPro" id="IPR020012">
    <property type="entry name" value="LysM_FimV"/>
</dbReference>
<reference evidence="4 5" key="1">
    <citation type="submission" date="2017-01" db="EMBL/GenBank/DDBJ databases">
        <authorList>
            <person name="Mah S.A."/>
            <person name="Swanson W.J."/>
            <person name="Moy G.W."/>
            <person name="Vacquier V.D."/>
        </authorList>
    </citation>
    <scope>NUCLEOTIDE SEQUENCE [LARGE SCALE GENOMIC DNA]</scope>
    <source>
        <strain evidence="4 5">ATCC 29606</strain>
    </source>
</reference>
<dbReference type="EMBL" id="FTMC01000022">
    <property type="protein sequence ID" value="SIR40069.1"/>
    <property type="molecule type" value="Genomic_DNA"/>
</dbReference>
<feature type="region of interest" description="Disordered" evidence="1">
    <location>
        <begin position="895"/>
        <end position="914"/>
    </location>
</feature>
<feature type="region of interest" description="Disordered" evidence="1">
    <location>
        <begin position="149"/>
        <end position="184"/>
    </location>
</feature>
<dbReference type="Pfam" id="PF25800">
    <property type="entry name" value="FimV_N"/>
    <property type="match status" value="1"/>
</dbReference>
<dbReference type="NCBIfam" id="TIGR03504">
    <property type="entry name" value="FimV_Cterm"/>
    <property type="match status" value="1"/>
</dbReference>
<evidence type="ECO:0000259" key="3">
    <source>
        <dbReference type="PROSITE" id="PS51782"/>
    </source>
</evidence>
<dbReference type="NCBIfam" id="TIGR03505">
    <property type="entry name" value="FimV_core"/>
    <property type="match status" value="1"/>
</dbReference>
<sequence>MARIRKLVLAIAAASAFSSGVANALGLGEISLQSALNQPLVAEIELLDVRGLSPAEVMPALASADEFHRAGVDRPFFLNDLQFSPVINAQGKSIIRISSSKPVREPYLNFLVEVNWPSGRALREYTVLLDPPLYNPQNTADVAPQLALAAPAPQSQSQSQSQPAPRVQPARTAPSTVRPVVAQAEPQSEYRTVAQDTLWEIASRHQRGSATVQQTMLAIQDLNPGAFINDNINLLKTGQVLRLPDEQQIAARTRREAIALVAEQNAAWQAWRQARSLAGGARQLDATRRTVAGPAPERVELGDSLRLVAGTEGKSAEGQDAGSALADKLAVAQENLDTSRRASAELEGRMGDLQSQLDKLQRLIELKDSQLARLQARLAEEEQAAQQAPEVTATPAAEQSPELQQQNSAPQQSSPQPSDGAQTTDAAPGAFEAPLQSANEQPAPAPAEVLQSVVPAASAEPSTASDAGLQGYVDRLLGDPLLLGAIGGGSLLALLLALMALSRRNAMKEAELQEGLGLSDDDQAFSEELALPSSSFDDLGGVSRNGQSSKAGDATDVLGEANIYIAYGRFNQAAELLLNALDEEPERRDLRLKLMEVFAEQGDRAGFQRQEAELREVGGAESEIRKLKSRYPDIAQAPVSPATAGAMAVAATAGATTLAGWQDAEEAIPSLDELSFDDELQVSPALATPNVAEDLDKPLPAYDDLDFDLQLDSEPALNVTEPVVPTAVAPIAEPAAEETLADLEFTLDDPFESLVGEDEVENEDDLPEFELPTLDAIEPPARDNELSTLPEDFDLSLAEAEQLLSGDEPEPSAVDDFEAELERVNAQLDTLTDELEMPAVEPPPFDITDLGPLEDDEDFDFLSGTNETATKLDLARAYIDMGDSEGARDILDEVLGEGDDSQKNEARELMARLS</sequence>
<dbReference type="InterPro" id="IPR020011">
    <property type="entry name" value="FimV_C"/>
</dbReference>
<evidence type="ECO:0000256" key="1">
    <source>
        <dbReference type="SAM" id="MobiDB-lite"/>
    </source>
</evidence>
<dbReference type="InterPro" id="IPR057840">
    <property type="entry name" value="FimV_N"/>
</dbReference>
<dbReference type="AlphaFoldDB" id="A0A1N7ALW7"/>
<name>A0A1N7ALW7_9PSED</name>
<dbReference type="Proteomes" id="UP000186079">
    <property type="component" value="Unassembled WGS sequence"/>
</dbReference>
<dbReference type="InterPro" id="IPR036779">
    <property type="entry name" value="LysM_dom_sf"/>
</dbReference>
<evidence type="ECO:0000256" key="2">
    <source>
        <dbReference type="SAM" id="SignalP"/>
    </source>
</evidence>
<evidence type="ECO:0000313" key="5">
    <source>
        <dbReference type="Proteomes" id="UP000186079"/>
    </source>
</evidence>
<dbReference type="RefSeq" id="WP_039562733.1">
    <property type="nucleotide sequence ID" value="NZ_FTMC01000022.1"/>
</dbReference>
<feature type="domain" description="LysM" evidence="3">
    <location>
        <begin position="188"/>
        <end position="243"/>
    </location>
</feature>
<dbReference type="PROSITE" id="PS51782">
    <property type="entry name" value="LYSM"/>
    <property type="match status" value="1"/>
</dbReference>
<feature type="compositionally biased region" description="Basic and acidic residues" evidence="1">
    <location>
        <begin position="900"/>
        <end position="914"/>
    </location>
</feature>
<proteinExistence type="predicted"/>
<evidence type="ECO:0000313" key="4">
    <source>
        <dbReference type="EMBL" id="SIR40069.1"/>
    </source>
</evidence>
<accession>A0A1N7ALW7</accession>
<organism evidence="4 5">
    <name type="scientific">Pseudomonas flexibilis</name>
    <dbReference type="NCBI Taxonomy" id="706570"/>
    <lineage>
        <taxon>Bacteria</taxon>
        <taxon>Pseudomonadati</taxon>
        <taxon>Pseudomonadota</taxon>
        <taxon>Gammaproteobacteria</taxon>
        <taxon>Pseudomonadales</taxon>
        <taxon>Pseudomonadaceae</taxon>
        <taxon>Pseudomonas</taxon>
    </lineage>
</organism>
<dbReference type="Gene3D" id="1.20.58.2200">
    <property type="match status" value="1"/>
</dbReference>
<protein>
    <submittedName>
        <fullName evidence="4">Pilus assembly protein FimV</fullName>
    </submittedName>
</protein>
<dbReference type="InterPro" id="IPR038440">
    <property type="entry name" value="FimV_C_sf"/>
</dbReference>
<dbReference type="Gene3D" id="3.10.350.10">
    <property type="entry name" value="LysM domain"/>
    <property type="match status" value="1"/>
</dbReference>